<keyword evidence="2" id="KW-1185">Reference proteome</keyword>
<protein>
    <submittedName>
        <fullName evidence="1">Uncharacterized protein</fullName>
    </submittedName>
</protein>
<evidence type="ECO:0000313" key="1">
    <source>
        <dbReference type="EnsemblProtists" id="EOD09416"/>
    </source>
</evidence>
<name>A0A0D3IDT1_EMIH1</name>
<reference evidence="2" key="1">
    <citation type="journal article" date="2013" name="Nature">
        <title>Pan genome of the phytoplankton Emiliania underpins its global distribution.</title>
        <authorList>
            <person name="Read B.A."/>
            <person name="Kegel J."/>
            <person name="Klute M.J."/>
            <person name="Kuo A."/>
            <person name="Lefebvre S.C."/>
            <person name="Maumus F."/>
            <person name="Mayer C."/>
            <person name="Miller J."/>
            <person name="Monier A."/>
            <person name="Salamov A."/>
            <person name="Young J."/>
            <person name="Aguilar M."/>
            <person name="Claverie J.M."/>
            <person name="Frickenhaus S."/>
            <person name="Gonzalez K."/>
            <person name="Herman E.K."/>
            <person name="Lin Y.C."/>
            <person name="Napier J."/>
            <person name="Ogata H."/>
            <person name="Sarno A.F."/>
            <person name="Shmutz J."/>
            <person name="Schroeder D."/>
            <person name="de Vargas C."/>
            <person name="Verret F."/>
            <person name="von Dassow P."/>
            <person name="Valentin K."/>
            <person name="Van de Peer Y."/>
            <person name="Wheeler G."/>
            <person name="Dacks J.B."/>
            <person name="Delwiche C.F."/>
            <person name="Dyhrman S.T."/>
            <person name="Glockner G."/>
            <person name="John U."/>
            <person name="Richards T."/>
            <person name="Worden A.Z."/>
            <person name="Zhang X."/>
            <person name="Grigoriev I.V."/>
            <person name="Allen A.E."/>
            <person name="Bidle K."/>
            <person name="Borodovsky M."/>
            <person name="Bowler C."/>
            <person name="Brownlee C."/>
            <person name="Cock J.M."/>
            <person name="Elias M."/>
            <person name="Gladyshev V.N."/>
            <person name="Groth M."/>
            <person name="Guda C."/>
            <person name="Hadaegh A."/>
            <person name="Iglesias-Rodriguez M.D."/>
            <person name="Jenkins J."/>
            <person name="Jones B.M."/>
            <person name="Lawson T."/>
            <person name="Leese F."/>
            <person name="Lindquist E."/>
            <person name="Lobanov A."/>
            <person name="Lomsadze A."/>
            <person name="Malik S.B."/>
            <person name="Marsh M.E."/>
            <person name="Mackinder L."/>
            <person name="Mock T."/>
            <person name="Mueller-Roeber B."/>
            <person name="Pagarete A."/>
            <person name="Parker M."/>
            <person name="Probert I."/>
            <person name="Quesneville H."/>
            <person name="Raines C."/>
            <person name="Rensing S.A."/>
            <person name="Riano-Pachon D.M."/>
            <person name="Richier S."/>
            <person name="Rokitta S."/>
            <person name="Shiraiwa Y."/>
            <person name="Soanes D.M."/>
            <person name="van der Giezen M."/>
            <person name="Wahlund T.M."/>
            <person name="Williams B."/>
            <person name="Wilson W."/>
            <person name="Wolfe G."/>
            <person name="Wurch L.L."/>
        </authorList>
    </citation>
    <scope>NUCLEOTIDE SEQUENCE</scope>
</reference>
<reference evidence="1" key="2">
    <citation type="submission" date="2024-10" db="UniProtKB">
        <authorList>
            <consortium name="EnsemblProtists"/>
        </authorList>
    </citation>
    <scope>IDENTIFICATION</scope>
</reference>
<dbReference type="PaxDb" id="2903-EOD09416"/>
<organism evidence="1 2">
    <name type="scientific">Emiliania huxleyi (strain CCMP1516)</name>
    <dbReference type="NCBI Taxonomy" id="280463"/>
    <lineage>
        <taxon>Eukaryota</taxon>
        <taxon>Haptista</taxon>
        <taxon>Haptophyta</taxon>
        <taxon>Prymnesiophyceae</taxon>
        <taxon>Isochrysidales</taxon>
        <taxon>Noelaerhabdaceae</taxon>
        <taxon>Emiliania</taxon>
    </lineage>
</organism>
<evidence type="ECO:0000313" key="2">
    <source>
        <dbReference type="Proteomes" id="UP000013827"/>
    </source>
</evidence>
<sequence>MVFSEADEKRLEALKVSLEQARAGTHSRIVQEEKRLRSVKGSKFGKAESLRDFRLAIVQTTFEKAKSEAEDEYHREKGNVQDKLVQDVIDRQRRHTKVEAPELRAVTRKMRNARGEAVSAPATAKGKREAKMAAAAIPLRQGDVEEDFEAMATAVHNLAPHLEIDLEIEVAPSKRGRPVEPVRSRGKSRAEVSGARITVWYEEELNGRKVDVPYQGVVNSCDPREGLYVKFEGSPEEMLITNEDDWRWGAHSRKPPESSRK</sequence>
<dbReference type="GeneID" id="17255600"/>
<dbReference type="Proteomes" id="UP000013827">
    <property type="component" value="Unassembled WGS sequence"/>
</dbReference>
<dbReference type="RefSeq" id="XP_005761845.1">
    <property type="nucleotide sequence ID" value="XM_005761788.1"/>
</dbReference>
<dbReference type="HOGENOM" id="CLU_1067257_0_0_1"/>
<proteinExistence type="predicted"/>
<dbReference type="AlphaFoldDB" id="A0A0D3IDT1"/>
<dbReference type="OMA" id="RITVWYE"/>
<dbReference type="KEGG" id="ehx:EMIHUDRAFT_432834"/>
<accession>A0A0D3IDT1</accession>
<dbReference type="EnsemblProtists" id="EOD09416">
    <property type="protein sequence ID" value="EOD09416"/>
    <property type="gene ID" value="EMIHUDRAFT_432834"/>
</dbReference>